<dbReference type="AlphaFoldDB" id="A0A0D9WK50"/>
<dbReference type="HOGENOM" id="CLU_1463325_0_0_1"/>
<evidence type="ECO:0000313" key="2">
    <source>
        <dbReference type="EnsemblPlants" id="LPERR05G22610.1"/>
    </source>
</evidence>
<dbReference type="Proteomes" id="UP000032180">
    <property type="component" value="Chromosome 5"/>
</dbReference>
<reference evidence="2" key="3">
    <citation type="submission" date="2015-04" db="UniProtKB">
        <authorList>
            <consortium name="EnsemblPlants"/>
        </authorList>
    </citation>
    <scope>IDENTIFICATION</scope>
</reference>
<protein>
    <submittedName>
        <fullName evidence="2">Uncharacterized protein</fullName>
    </submittedName>
</protein>
<reference evidence="3" key="2">
    <citation type="submission" date="2013-12" db="EMBL/GenBank/DDBJ databases">
        <authorList>
            <person name="Yu Y."/>
            <person name="Lee S."/>
            <person name="de Baynast K."/>
            <person name="Wissotski M."/>
            <person name="Liu L."/>
            <person name="Talag J."/>
            <person name="Goicoechea J."/>
            <person name="Angelova A."/>
            <person name="Jetty R."/>
            <person name="Kudrna D."/>
            <person name="Golser W."/>
            <person name="Rivera L."/>
            <person name="Zhang J."/>
            <person name="Wing R."/>
        </authorList>
    </citation>
    <scope>NUCLEOTIDE SEQUENCE</scope>
</reference>
<dbReference type="Gramene" id="LPERR05G22610.1">
    <property type="protein sequence ID" value="LPERR05G22610.1"/>
    <property type="gene ID" value="LPERR05G22610"/>
</dbReference>
<feature type="region of interest" description="Disordered" evidence="1">
    <location>
        <begin position="63"/>
        <end position="85"/>
    </location>
</feature>
<name>A0A0D9WK50_9ORYZ</name>
<feature type="compositionally biased region" description="Polar residues" evidence="1">
    <location>
        <begin position="76"/>
        <end position="85"/>
    </location>
</feature>
<evidence type="ECO:0000313" key="3">
    <source>
        <dbReference type="Proteomes" id="UP000032180"/>
    </source>
</evidence>
<reference evidence="2 3" key="1">
    <citation type="submission" date="2012-08" db="EMBL/GenBank/DDBJ databases">
        <title>Oryza genome evolution.</title>
        <authorList>
            <person name="Wing R.A."/>
        </authorList>
    </citation>
    <scope>NUCLEOTIDE SEQUENCE</scope>
</reference>
<accession>A0A0D9WK50</accession>
<sequence>MVAAAVAEMVIYTDIGTQNKEDKEKQEGDCHGEEFCRTNCHNRTREKGPSAQVAQRHYAQALTRPPTSPYHHPESPISNQSSNHPYNHPAARAGWLITIMVGHSLRGPMPSGHLGDDVDVAGTLDDWINRYCALGSMVVACNKHCMVVAWSKHWRLVPIDTRVSTCLSSQGDLQAHRLTRIFCAG</sequence>
<keyword evidence="3" id="KW-1185">Reference proteome</keyword>
<dbReference type="EnsemblPlants" id="LPERR05G22610.1">
    <property type="protein sequence ID" value="LPERR05G22610.1"/>
    <property type="gene ID" value="LPERR05G22610"/>
</dbReference>
<proteinExistence type="predicted"/>
<organism evidence="2 3">
    <name type="scientific">Leersia perrieri</name>
    <dbReference type="NCBI Taxonomy" id="77586"/>
    <lineage>
        <taxon>Eukaryota</taxon>
        <taxon>Viridiplantae</taxon>
        <taxon>Streptophyta</taxon>
        <taxon>Embryophyta</taxon>
        <taxon>Tracheophyta</taxon>
        <taxon>Spermatophyta</taxon>
        <taxon>Magnoliopsida</taxon>
        <taxon>Liliopsida</taxon>
        <taxon>Poales</taxon>
        <taxon>Poaceae</taxon>
        <taxon>BOP clade</taxon>
        <taxon>Oryzoideae</taxon>
        <taxon>Oryzeae</taxon>
        <taxon>Oryzinae</taxon>
        <taxon>Leersia</taxon>
    </lineage>
</organism>
<evidence type="ECO:0000256" key="1">
    <source>
        <dbReference type="SAM" id="MobiDB-lite"/>
    </source>
</evidence>